<evidence type="ECO:0000256" key="3">
    <source>
        <dbReference type="ARBA" id="ARBA00022989"/>
    </source>
</evidence>
<name>M7AVB1_CHEMY</name>
<dbReference type="PANTHER" id="PTHR24100">
    <property type="entry name" value="BUTYROPHILIN"/>
    <property type="match status" value="1"/>
</dbReference>
<feature type="compositionally biased region" description="Basic and acidic residues" evidence="6">
    <location>
        <begin position="499"/>
        <end position="509"/>
    </location>
</feature>
<dbReference type="GO" id="GO:0050852">
    <property type="term" value="P:T cell receptor signaling pathway"/>
    <property type="evidence" value="ECO:0007669"/>
    <property type="project" value="TreeGrafter"/>
</dbReference>
<dbReference type="InterPro" id="IPR013783">
    <property type="entry name" value="Ig-like_fold"/>
</dbReference>
<evidence type="ECO:0000259" key="7">
    <source>
        <dbReference type="PROSITE" id="PS50835"/>
    </source>
</evidence>
<dbReference type="Pfam" id="PF07686">
    <property type="entry name" value="V-set"/>
    <property type="match status" value="1"/>
</dbReference>
<evidence type="ECO:0000256" key="2">
    <source>
        <dbReference type="ARBA" id="ARBA00022692"/>
    </source>
</evidence>
<dbReference type="InterPro" id="IPR050504">
    <property type="entry name" value="IgSF_BTN/MOG"/>
</dbReference>
<evidence type="ECO:0000313" key="9">
    <source>
        <dbReference type="Proteomes" id="UP000031443"/>
    </source>
</evidence>
<dbReference type="InterPro" id="IPR003599">
    <property type="entry name" value="Ig_sub"/>
</dbReference>
<feature type="domain" description="Ig-like" evidence="7">
    <location>
        <begin position="1"/>
        <end position="82"/>
    </location>
</feature>
<keyword evidence="3" id="KW-1133">Transmembrane helix</keyword>
<dbReference type="Pfam" id="PF22705">
    <property type="entry name" value="C2-set_3"/>
    <property type="match status" value="1"/>
</dbReference>
<feature type="region of interest" description="Disordered" evidence="6">
    <location>
        <begin position="469"/>
        <end position="509"/>
    </location>
</feature>
<proteinExistence type="predicted"/>
<dbReference type="PANTHER" id="PTHR24100:SF130">
    <property type="entry name" value="BUTYROPHILIN-LIKE PROTEIN 9"/>
    <property type="match status" value="1"/>
</dbReference>
<keyword evidence="5" id="KW-0393">Immunoglobulin domain</keyword>
<organism evidence="8 9">
    <name type="scientific">Chelonia mydas</name>
    <name type="common">Green sea-turtle</name>
    <name type="synonym">Chelonia agassizi</name>
    <dbReference type="NCBI Taxonomy" id="8469"/>
    <lineage>
        <taxon>Eukaryota</taxon>
        <taxon>Metazoa</taxon>
        <taxon>Chordata</taxon>
        <taxon>Craniata</taxon>
        <taxon>Vertebrata</taxon>
        <taxon>Euteleostomi</taxon>
        <taxon>Archelosauria</taxon>
        <taxon>Testudinata</taxon>
        <taxon>Testudines</taxon>
        <taxon>Cryptodira</taxon>
        <taxon>Durocryptodira</taxon>
        <taxon>Americhelydia</taxon>
        <taxon>Chelonioidea</taxon>
        <taxon>Cheloniidae</taxon>
        <taxon>Chelonia</taxon>
    </lineage>
</organism>
<dbReference type="Proteomes" id="UP000031443">
    <property type="component" value="Unassembled WGS sequence"/>
</dbReference>
<dbReference type="Gene3D" id="2.60.40.10">
    <property type="entry name" value="Immunoglobulins"/>
    <property type="match status" value="4"/>
</dbReference>
<dbReference type="InterPro" id="IPR007110">
    <property type="entry name" value="Ig-like_dom"/>
</dbReference>
<dbReference type="SMART" id="SM00409">
    <property type="entry name" value="IG"/>
    <property type="match status" value="3"/>
</dbReference>
<keyword evidence="9" id="KW-1185">Reference proteome</keyword>
<dbReference type="InterPro" id="IPR036179">
    <property type="entry name" value="Ig-like_dom_sf"/>
</dbReference>
<keyword evidence="2" id="KW-0812">Transmembrane</keyword>
<evidence type="ECO:0000256" key="1">
    <source>
        <dbReference type="ARBA" id="ARBA00004370"/>
    </source>
</evidence>
<feature type="compositionally biased region" description="Polar residues" evidence="6">
    <location>
        <begin position="469"/>
        <end position="484"/>
    </location>
</feature>
<sequence length="509" mass="56146">MDVQWRKTEPGFVLIHEYSDEGTQDLPGEGYQSQTELFPQEFSSGNVSLKLKRLQVVDAGTYQCLVRNPEWTQEATTELRVAAVAPVFIDVLGPRGQGIGLVCRSTGWFPKPELQWVGKNWQNLAMEIVTNVTQDRENLYRVVSHVAVTEGEDNGDISCIVQNGLLQTERQSAIHLSACQELRERLDFRRARSYMGTLRVPTLYLSQTSARPGDSVLLRCSVFSRAPATRVIFCKDGEEVSSQRGLLRKVTYDYDHVVSGGSTGNYACGYEIKGRDNQVIKSQLSRAQHLSITVTSPPCAQPGAFTFSLPHVTCGALSFSHCASFLVRLAGLPGSQAQTSLCLYFYYKCPTQSFLLLCPPNLPTPGDICDNRASKCPLVVGSADEGILRPPTLYLSQTSARQGDSVLLQCSVFSQLLATRIVFCKDGEEVSSQRGLEEKITYDYVHVVSMGSSGNYSCGYEIKDSDNRVNGSQLSPAQHLSITSKGDEQQSESNSPCNGRERIQMQKAE</sequence>
<comment type="subcellular location">
    <subcellularLocation>
        <location evidence="1">Membrane</location>
    </subcellularLocation>
</comment>
<feature type="domain" description="Ig-like" evidence="7">
    <location>
        <begin position="391"/>
        <end position="475"/>
    </location>
</feature>
<dbReference type="EMBL" id="KB561900">
    <property type="protein sequence ID" value="EMP28669.1"/>
    <property type="molecule type" value="Genomic_DNA"/>
</dbReference>
<dbReference type="InterPro" id="IPR013106">
    <property type="entry name" value="Ig_V-set"/>
</dbReference>
<dbReference type="eggNOG" id="KOG0017">
    <property type="taxonomic scope" value="Eukaryota"/>
</dbReference>
<accession>M7AVB1</accession>
<evidence type="ECO:0000313" key="8">
    <source>
        <dbReference type="EMBL" id="EMP28669.1"/>
    </source>
</evidence>
<dbReference type="AlphaFoldDB" id="M7AVB1"/>
<evidence type="ECO:0000256" key="4">
    <source>
        <dbReference type="ARBA" id="ARBA00023136"/>
    </source>
</evidence>
<dbReference type="FunFam" id="2.60.40.10:FF:000088">
    <property type="entry name" value="Butyrophilin subfamily 1 member A1"/>
    <property type="match status" value="1"/>
</dbReference>
<gene>
    <name evidence="8" type="ORF">UY3_14244</name>
</gene>
<reference evidence="9" key="1">
    <citation type="journal article" date="2013" name="Nat. Genet.">
        <title>The draft genomes of soft-shell turtle and green sea turtle yield insights into the development and evolution of the turtle-specific body plan.</title>
        <authorList>
            <person name="Wang Z."/>
            <person name="Pascual-Anaya J."/>
            <person name="Zadissa A."/>
            <person name="Li W."/>
            <person name="Niimura Y."/>
            <person name="Huang Z."/>
            <person name="Li C."/>
            <person name="White S."/>
            <person name="Xiong Z."/>
            <person name="Fang D."/>
            <person name="Wang B."/>
            <person name="Ming Y."/>
            <person name="Chen Y."/>
            <person name="Zheng Y."/>
            <person name="Kuraku S."/>
            <person name="Pignatelli M."/>
            <person name="Herrero J."/>
            <person name="Beal K."/>
            <person name="Nozawa M."/>
            <person name="Li Q."/>
            <person name="Wang J."/>
            <person name="Zhang H."/>
            <person name="Yu L."/>
            <person name="Shigenobu S."/>
            <person name="Wang J."/>
            <person name="Liu J."/>
            <person name="Flicek P."/>
            <person name="Searle S."/>
            <person name="Wang J."/>
            <person name="Kuratani S."/>
            <person name="Yin Y."/>
            <person name="Aken B."/>
            <person name="Zhang G."/>
            <person name="Irie N."/>
        </authorList>
    </citation>
    <scope>NUCLEOTIDE SEQUENCE [LARGE SCALE GENOMIC DNA]</scope>
</reference>
<dbReference type="SUPFAM" id="SSF48726">
    <property type="entry name" value="Immunoglobulin"/>
    <property type="match status" value="4"/>
</dbReference>
<keyword evidence="4" id="KW-0472">Membrane</keyword>
<dbReference type="GO" id="GO:0001817">
    <property type="term" value="P:regulation of cytokine production"/>
    <property type="evidence" value="ECO:0007669"/>
    <property type="project" value="TreeGrafter"/>
</dbReference>
<evidence type="ECO:0000256" key="6">
    <source>
        <dbReference type="SAM" id="MobiDB-lite"/>
    </source>
</evidence>
<feature type="domain" description="Ig-like" evidence="7">
    <location>
        <begin position="201"/>
        <end position="285"/>
    </location>
</feature>
<evidence type="ECO:0000256" key="5">
    <source>
        <dbReference type="ARBA" id="ARBA00023319"/>
    </source>
</evidence>
<dbReference type="InterPro" id="IPR053896">
    <property type="entry name" value="BTN3A2-like_Ig-C"/>
</dbReference>
<dbReference type="GO" id="GO:0009897">
    <property type="term" value="C:external side of plasma membrane"/>
    <property type="evidence" value="ECO:0007669"/>
    <property type="project" value="TreeGrafter"/>
</dbReference>
<dbReference type="PROSITE" id="PS50835">
    <property type="entry name" value="IG_LIKE"/>
    <property type="match status" value="4"/>
</dbReference>
<protein>
    <submittedName>
        <fullName evidence="8">Butyrophilin-like protein 1</fullName>
    </submittedName>
</protein>
<feature type="domain" description="Ig-like" evidence="7">
    <location>
        <begin position="86"/>
        <end position="175"/>
    </location>
</feature>
<dbReference type="GO" id="GO:0005102">
    <property type="term" value="F:signaling receptor binding"/>
    <property type="evidence" value="ECO:0007669"/>
    <property type="project" value="TreeGrafter"/>
</dbReference>